<dbReference type="InterPro" id="IPR013324">
    <property type="entry name" value="RNA_pol_sigma_r3/r4-like"/>
</dbReference>
<comment type="caution">
    <text evidence="8">The sequence shown here is derived from an EMBL/GenBank/DDBJ whole genome shotgun (WGS) entry which is preliminary data.</text>
</comment>
<dbReference type="InterPro" id="IPR014284">
    <property type="entry name" value="RNA_pol_sigma-70_dom"/>
</dbReference>
<evidence type="ECO:0000256" key="3">
    <source>
        <dbReference type="ARBA" id="ARBA00023082"/>
    </source>
</evidence>
<evidence type="ECO:0000256" key="1">
    <source>
        <dbReference type="ARBA" id="ARBA00010641"/>
    </source>
</evidence>
<keyword evidence="2" id="KW-0805">Transcription regulation</keyword>
<accession>A0ABT4DY96</accession>
<feature type="domain" description="RNA polymerase sigma-70 region 2" evidence="7">
    <location>
        <begin position="49"/>
        <end position="107"/>
    </location>
</feature>
<dbReference type="NCBIfam" id="TIGR02937">
    <property type="entry name" value="sigma70-ECF"/>
    <property type="match status" value="1"/>
</dbReference>
<dbReference type="InterPro" id="IPR007627">
    <property type="entry name" value="RNA_pol_sigma70_r2"/>
</dbReference>
<evidence type="ECO:0000256" key="5">
    <source>
        <dbReference type="ARBA" id="ARBA00023163"/>
    </source>
</evidence>
<reference evidence="8 9" key="1">
    <citation type="submission" date="2022-05" db="EMBL/GenBank/DDBJ databases">
        <title>Genome Sequencing of Bee-Associated Microbes.</title>
        <authorList>
            <person name="Dunlap C."/>
        </authorList>
    </citation>
    <scope>NUCLEOTIDE SEQUENCE [LARGE SCALE GENOMIC DNA]</scope>
    <source>
        <strain evidence="8 9">NRRL NRS-1438</strain>
    </source>
</reference>
<dbReference type="Pfam" id="PF04542">
    <property type="entry name" value="Sigma70_r2"/>
    <property type="match status" value="1"/>
</dbReference>
<dbReference type="InterPro" id="IPR013325">
    <property type="entry name" value="RNA_pol_sigma_r2"/>
</dbReference>
<evidence type="ECO:0000256" key="2">
    <source>
        <dbReference type="ARBA" id="ARBA00023015"/>
    </source>
</evidence>
<dbReference type="InterPro" id="IPR039425">
    <property type="entry name" value="RNA_pol_sigma-70-like"/>
</dbReference>
<keyword evidence="4" id="KW-0238">DNA-binding</keyword>
<dbReference type="PANTHER" id="PTHR43133:SF8">
    <property type="entry name" value="RNA POLYMERASE SIGMA FACTOR HI_1459-RELATED"/>
    <property type="match status" value="1"/>
</dbReference>
<evidence type="ECO:0000313" key="8">
    <source>
        <dbReference type="EMBL" id="MCY9522309.1"/>
    </source>
</evidence>
<protein>
    <submittedName>
        <fullName evidence="8">Sigma-70 family RNA polymerase sigma factor</fullName>
    </submittedName>
</protein>
<keyword evidence="3" id="KW-0731">Sigma factor</keyword>
<keyword evidence="6" id="KW-0175">Coiled coil</keyword>
<evidence type="ECO:0000313" key="9">
    <source>
        <dbReference type="Proteomes" id="UP001207626"/>
    </source>
</evidence>
<evidence type="ECO:0000256" key="4">
    <source>
        <dbReference type="ARBA" id="ARBA00023125"/>
    </source>
</evidence>
<dbReference type="SUPFAM" id="SSF88946">
    <property type="entry name" value="Sigma2 domain of RNA polymerase sigma factors"/>
    <property type="match status" value="1"/>
</dbReference>
<dbReference type="PANTHER" id="PTHR43133">
    <property type="entry name" value="RNA POLYMERASE ECF-TYPE SIGMA FACTO"/>
    <property type="match status" value="1"/>
</dbReference>
<dbReference type="SUPFAM" id="SSF88659">
    <property type="entry name" value="Sigma3 and sigma4 domains of RNA polymerase sigma factors"/>
    <property type="match status" value="1"/>
</dbReference>
<name>A0ABT4DY96_9BACL</name>
<organism evidence="8 9">
    <name type="scientific">Paenibacillus apiarius</name>
    <dbReference type="NCBI Taxonomy" id="46240"/>
    <lineage>
        <taxon>Bacteria</taxon>
        <taxon>Bacillati</taxon>
        <taxon>Bacillota</taxon>
        <taxon>Bacilli</taxon>
        <taxon>Bacillales</taxon>
        <taxon>Paenibacillaceae</taxon>
        <taxon>Paenibacillus</taxon>
    </lineage>
</organism>
<feature type="non-terminal residue" evidence="8">
    <location>
        <position position="1"/>
    </location>
</feature>
<dbReference type="Gene3D" id="1.10.1740.10">
    <property type="match status" value="1"/>
</dbReference>
<keyword evidence="5" id="KW-0804">Transcription</keyword>
<sequence length="216" mass="25613">CIVFIIGIFIIYWDLLKSIAWANVEEANLVVRESDERNDIFFNEICDKYFDNIYRYCKKMIKSQPELMDFADECTQNTFLEARKQISKLKSHPNVEGWLYTTARNLINLSFRTMYIKNRYEVIITDDINNRLESQDNELEQLLENAVDVDALYNEVLKNLNSNEYELYTDYYKKKMSISNLSNKYNVSGTAITTRIYRVNKKIRNSVQTILVKLDI</sequence>
<dbReference type="RefSeq" id="WP_268640812.1">
    <property type="nucleotide sequence ID" value="NZ_JAMDLW010000033.1"/>
</dbReference>
<dbReference type="Proteomes" id="UP001207626">
    <property type="component" value="Unassembled WGS sequence"/>
</dbReference>
<dbReference type="EMBL" id="JAMDLW010000033">
    <property type="protein sequence ID" value="MCY9522309.1"/>
    <property type="molecule type" value="Genomic_DNA"/>
</dbReference>
<keyword evidence="9" id="KW-1185">Reference proteome</keyword>
<gene>
    <name evidence="8" type="ORF">M5X09_22075</name>
</gene>
<evidence type="ECO:0000259" key="7">
    <source>
        <dbReference type="Pfam" id="PF04542"/>
    </source>
</evidence>
<feature type="coiled-coil region" evidence="6">
    <location>
        <begin position="125"/>
        <end position="152"/>
    </location>
</feature>
<comment type="similarity">
    <text evidence="1">Belongs to the sigma-70 factor family. ECF subfamily.</text>
</comment>
<proteinExistence type="inferred from homology"/>
<evidence type="ECO:0000256" key="6">
    <source>
        <dbReference type="SAM" id="Coils"/>
    </source>
</evidence>